<dbReference type="AlphaFoldDB" id="N2AJB9"/>
<comment type="caution">
    <text evidence="3">The sequence shown here is derived from an EMBL/GenBank/DDBJ whole genome shotgun (WGS) entry which is preliminary data.</text>
</comment>
<dbReference type="Proteomes" id="UP000012589">
    <property type="component" value="Unassembled WGS sequence"/>
</dbReference>
<dbReference type="eggNOG" id="COG2214">
    <property type="taxonomic scope" value="Bacteria"/>
</dbReference>
<dbReference type="GO" id="GO:0006260">
    <property type="term" value="P:DNA replication"/>
    <property type="evidence" value="ECO:0007669"/>
    <property type="project" value="UniProtKB-KW"/>
</dbReference>
<feature type="domain" description="J" evidence="2">
    <location>
        <begin position="10"/>
        <end position="79"/>
    </location>
</feature>
<dbReference type="SUPFAM" id="SSF46565">
    <property type="entry name" value="Chaperone J-domain"/>
    <property type="match status" value="1"/>
</dbReference>
<protein>
    <recommendedName>
        <fullName evidence="2">J domain-containing protein</fullName>
    </recommendedName>
</protein>
<keyword evidence="4" id="KW-1185">Reference proteome</keyword>
<organism evidence="3 4">
    <name type="scientific">Eubacterium plexicaudatum ASF492</name>
    <dbReference type="NCBI Taxonomy" id="1235802"/>
    <lineage>
        <taxon>Bacteria</taxon>
        <taxon>Bacillati</taxon>
        <taxon>Bacillota</taxon>
        <taxon>Clostridia</taxon>
        <taxon>Eubacteriales</taxon>
        <taxon>Eubacteriaceae</taxon>
        <taxon>Eubacterium</taxon>
    </lineage>
</organism>
<dbReference type="PROSITE" id="PS50076">
    <property type="entry name" value="DNAJ_2"/>
    <property type="match status" value="1"/>
</dbReference>
<dbReference type="Gene3D" id="1.10.287.110">
    <property type="entry name" value="DnaJ domain"/>
    <property type="match status" value="1"/>
</dbReference>
<name>N2AJB9_9FIRM</name>
<dbReference type="EMBL" id="AQFT01000065">
    <property type="protein sequence ID" value="EMZ28166.1"/>
    <property type="molecule type" value="Genomic_DNA"/>
</dbReference>
<dbReference type="HOGENOM" id="CLU_2057852_0_0_9"/>
<dbReference type="STRING" id="1235802.C823_02010"/>
<reference evidence="3 4" key="1">
    <citation type="journal article" date="2014" name="Genome Announc.">
        <title>Draft genome sequences of the altered schaedler flora, a defined bacterial community from gnotobiotic mice.</title>
        <authorList>
            <person name="Wannemuehler M.J."/>
            <person name="Overstreet A.M."/>
            <person name="Ward D.V."/>
            <person name="Phillips G.J."/>
        </authorList>
    </citation>
    <scope>NUCLEOTIDE SEQUENCE [LARGE SCALE GENOMIC DNA]</scope>
    <source>
        <strain evidence="3 4">ASF492</strain>
    </source>
</reference>
<evidence type="ECO:0000313" key="4">
    <source>
        <dbReference type="Proteomes" id="UP000012589"/>
    </source>
</evidence>
<gene>
    <name evidence="3" type="ORF">C823_02010</name>
</gene>
<dbReference type="InterPro" id="IPR001623">
    <property type="entry name" value="DnaJ_domain"/>
</dbReference>
<sequence>MNCQCALHFLIWEVITLNKYFENISTLNELRKQYKELLKIHHPDNGETLEIMQEINSEYDRMFKILKDQHENNNTDQASTRVCLKIAFCHLCVTVCGIFVPNEEQISRKVGRANGRNEF</sequence>
<proteinExistence type="predicted"/>
<evidence type="ECO:0000259" key="2">
    <source>
        <dbReference type="PROSITE" id="PS50076"/>
    </source>
</evidence>
<evidence type="ECO:0000313" key="3">
    <source>
        <dbReference type="EMBL" id="EMZ28166.1"/>
    </source>
</evidence>
<dbReference type="InterPro" id="IPR046710">
    <property type="entry name" value="DUF6783"/>
</dbReference>
<keyword evidence="1" id="KW-0235">DNA replication</keyword>
<evidence type="ECO:0000256" key="1">
    <source>
        <dbReference type="ARBA" id="ARBA00022705"/>
    </source>
</evidence>
<dbReference type="InterPro" id="IPR036869">
    <property type="entry name" value="J_dom_sf"/>
</dbReference>
<accession>N2AJB9</accession>
<dbReference type="Pfam" id="PF20574">
    <property type="entry name" value="DUF6783"/>
    <property type="match status" value="1"/>
</dbReference>
<dbReference type="CDD" id="cd06257">
    <property type="entry name" value="DnaJ"/>
    <property type="match status" value="1"/>
</dbReference>